<dbReference type="Proteomes" id="UP000197619">
    <property type="component" value="Unassembled WGS sequence"/>
</dbReference>
<accession>A0A218V4G8</accession>
<keyword evidence="3" id="KW-1185">Reference proteome</keyword>
<proteinExistence type="predicted"/>
<dbReference type="Gene3D" id="3.30.200.20">
    <property type="entry name" value="Phosphorylase Kinase, domain 1"/>
    <property type="match status" value="1"/>
</dbReference>
<gene>
    <name evidence="2" type="ORF">RLOC_00000526</name>
</gene>
<feature type="region of interest" description="Disordered" evidence="1">
    <location>
        <begin position="125"/>
        <end position="149"/>
    </location>
</feature>
<dbReference type="AlphaFoldDB" id="A0A218V4G8"/>
<evidence type="ECO:0000313" key="3">
    <source>
        <dbReference type="Proteomes" id="UP000197619"/>
    </source>
</evidence>
<organism evidence="2 3">
    <name type="scientific">Lonchura striata</name>
    <name type="common">white-rumped munia</name>
    <dbReference type="NCBI Taxonomy" id="40157"/>
    <lineage>
        <taxon>Eukaryota</taxon>
        <taxon>Metazoa</taxon>
        <taxon>Chordata</taxon>
        <taxon>Craniata</taxon>
        <taxon>Vertebrata</taxon>
        <taxon>Euteleostomi</taxon>
        <taxon>Archelosauria</taxon>
        <taxon>Archosauria</taxon>
        <taxon>Dinosauria</taxon>
        <taxon>Saurischia</taxon>
        <taxon>Theropoda</taxon>
        <taxon>Coelurosauria</taxon>
        <taxon>Aves</taxon>
        <taxon>Neognathae</taxon>
        <taxon>Neoaves</taxon>
        <taxon>Telluraves</taxon>
        <taxon>Australaves</taxon>
        <taxon>Passeriformes</taxon>
        <taxon>Passeroidea</taxon>
        <taxon>Estrildidae</taxon>
        <taxon>Estrildinae</taxon>
        <taxon>Lonchura</taxon>
    </lineage>
</organism>
<evidence type="ECO:0000256" key="1">
    <source>
        <dbReference type="SAM" id="MobiDB-lite"/>
    </source>
</evidence>
<comment type="caution">
    <text evidence="2">The sequence shown here is derived from an EMBL/GenBank/DDBJ whole genome shotgun (WGS) entry which is preliminary data.</text>
</comment>
<dbReference type="EMBL" id="MUZQ01000050">
    <property type="protein sequence ID" value="OWK60883.1"/>
    <property type="molecule type" value="Genomic_DNA"/>
</dbReference>
<name>A0A218V4G8_9PASE</name>
<evidence type="ECO:0000313" key="2">
    <source>
        <dbReference type="EMBL" id="OWK60883.1"/>
    </source>
</evidence>
<sequence length="298" mass="32278">MINTWSPDGSPDIAHLLAEPHPFTCNSVSNIHPVSTASTSPTDGIVVFLQPDGIFVPLEIELLDKVSTGFHGVVQLLDWCQLPKNLVMEHPEQSQDLFDFLLPEEAAFRGGGTGLREVHAPVGGSGLASDHALPPTSSPRPIGTGSGSGQKPAILACRGSNHWALLVNWRHHAAMYHNSFSDEDEGSNSPDCHQTGRKLHYYTCTSSVWRIAGASRTDQGVYSWKTTLKATSAHEAVAPSVPLPGNFPIVPAAAVPQVLLFQILVRGGRHFYMKCQPSSPNNQWKLHASRHPPPEKCT</sequence>
<protein>
    <submittedName>
        <fullName evidence="2">Uncharacterized protein</fullName>
    </submittedName>
</protein>
<reference evidence="2 3" key="1">
    <citation type="submission" date="2017-05" db="EMBL/GenBank/DDBJ databases">
        <title>Genome of assembly of the Bengalese finch, Lonchura striata domestica.</title>
        <authorList>
            <person name="Colquitt B.M."/>
            <person name="Brainard M.S."/>
        </authorList>
    </citation>
    <scope>NUCLEOTIDE SEQUENCE [LARGE SCALE GENOMIC DNA]</scope>
    <source>
        <strain evidence="2">White83orange57</strain>
    </source>
</reference>